<feature type="transmembrane region" description="Helical" evidence="7">
    <location>
        <begin position="164"/>
        <end position="182"/>
    </location>
</feature>
<organism evidence="8 9">
    <name type="scientific">Salinisphaera japonica YTM-1</name>
    <dbReference type="NCBI Taxonomy" id="1209778"/>
    <lineage>
        <taxon>Bacteria</taxon>
        <taxon>Pseudomonadati</taxon>
        <taxon>Pseudomonadota</taxon>
        <taxon>Gammaproteobacteria</taxon>
        <taxon>Salinisphaerales</taxon>
        <taxon>Salinisphaeraceae</taxon>
        <taxon>Salinisphaera</taxon>
    </lineage>
</organism>
<dbReference type="Proteomes" id="UP000285310">
    <property type="component" value="Unassembled WGS sequence"/>
</dbReference>
<dbReference type="EMBL" id="AYKG01000005">
    <property type="protein sequence ID" value="ROO31436.1"/>
    <property type="molecule type" value="Genomic_DNA"/>
</dbReference>
<dbReference type="InterPro" id="IPR043428">
    <property type="entry name" value="LivM-like"/>
</dbReference>
<dbReference type="InterPro" id="IPR001851">
    <property type="entry name" value="ABC_transp_permease"/>
</dbReference>
<reference evidence="8 9" key="1">
    <citation type="submission" date="2013-10" db="EMBL/GenBank/DDBJ databases">
        <title>Salinisphaera japonica YTM-1 Genome Sequencing.</title>
        <authorList>
            <person name="Lai Q."/>
            <person name="Li C."/>
            <person name="Shao Z."/>
        </authorList>
    </citation>
    <scope>NUCLEOTIDE SEQUENCE [LARGE SCALE GENOMIC DNA]</scope>
    <source>
        <strain evidence="8 9">YTM-1</strain>
    </source>
</reference>
<keyword evidence="3 7" id="KW-0812">Transmembrane</keyword>
<feature type="transmembrane region" description="Helical" evidence="7">
    <location>
        <begin position="34"/>
        <end position="53"/>
    </location>
</feature>
<sequence length="379" mass="40638">MSRLTHMFNHPATLVVLLGLAAVFPFVAANEYQVYVMALAFVWAIAVYGLNIITGYCGQLNLAHGGFFAIGAYAVAILTADHGWNFWPAFAVAGLAGAVFGLVVGAVSLRLKEHYFAIFTLCVGFIIYMLLDKWDALTHGPLGIISISPPDGFGFVDFTETRPFYYLVLFFLALAVFFTRRLSASLLGRTFRAIRISDDLAQSLGINLMRNKILAFVISTVYAALAGGLYAGVVRFIGPDLGNFMHTFDMIAYLLVGGIGTLMGPLLGTLLITWLTQAVQSLEEYRMIVFGPLLVLLVIFFPKGIAGSYQAWRARRASREMSADQRPSTGHDSGAGSTASTPGTTRAGPNSSSNATAAPAYAHTKTNESAGDSKGSGNA</sequence>
<evidence type="ECO:0000256" key="5">
    <source>
        <dbReference type="ARBA" id="ARBA00023136"/>
    </source>
</evidence>
<feature type="transmembrane region" description="Helical" evidence="7">
    <location>
        <begin position="213"/>
        <end position="238"/>
    </location>
</feature>
<feature type="transmembrane region" description="Helical" evidence="7">
    <location>
        <begin position="114"/>
        <end position="131"/>
    </location>
</feature>
<evidence type="ECO:0000256" key="6">
    <source>
        <dbReference type="SAM" id="MobiDB-lite"/>
    </source>
</evidence>
<evidence type="ECO:0000256" key="3">
    <source>
        <dbReference type="ARBA" id="ARBA00022692"/>
    </source>
</evidence>
<dbReference type="Pfam" id="PF02653">
    <property type="entry name" value="BPD_transp_2"/>
    <property type="match status" value="1"/>
</dbReference>
<feature type="transmembrane region" description="Helical" evidence="7">
    <location>
        <begin position="60"/>
        <end position="80"/>
    </location>
</feature>
<name>A0A423Q0B7_9GAMM</name>
<dbReference type="InParanoid" id="A0A423Q0B7"/>
<evidence type="ECO:0000256" key="1">
    <source>
        <dbReference type="ARBA" id="ARBA00004429"/>
    </source>
</evidence>
<dbReference type="AlphaFoldDB" id="A0A423Q0B7"/>
<keyword evidence="5 7" id="KW-0472">Membrane</keyword>
<feature type="transmembrane region" description="Helical" evidence="7">
    <location>
        <begin position="250"/>
        <end position="275"/>
    </location>
</feature>
<keyword evidence="2" id="KW-1003">Cell membrane</keyword>
<comment type="caution">
    <text evidence="8">The sequence shown here is derived from an EMBL/GenBank/DDBJ whole genome shotgun (WGS) entry which is preliminary data.</text>
</comment>
<dbReference type="FunCoup" id="A0A423Q0B7">
    <property type="interactions" value="234"/>
</dbReference>
<feature type="region of interest" description="Disordered" evidence="6">
    <location>
        <begin position="320"/>
        <end position="379"/>
    </location>
</feature>
<feature type="transmembrane region" description="Helical" evidence="7">
    <location>
        <begin position="86"/>
        <end position="107"/>
    </location>
</feature>
<evidence type="ECO:0000313" key="8">
    <source>
        <dbReference type="EMBL" id="ROO31436.1"/>
    </source>
</evidence>
<protein>
    <submittedName>
        <fullName evidence="8">ABC transporter permease</fullName>
    </submittedName>
</protein>
<keyword evidence="4 7" id="KW-1133">Transmembrane helix</keyword>
<dbReference type="GO" id="GO:0015658">
    <property type="term" value="F:branched-chain amino acid transmembrane transporter activity"/>
    <property type="evidence" value="ECO:0007669"/>
    <property type="project" value="InterPro"/>
</dbReference>
<feature type="transmembrane region" description="Helical" evidence="7">
    <location>
        <begin position="12"/>
        <end position="28"/>
    </location>
</feature>
<dbReference type="OrthoDB" id="9814461at2"/>
<comment type="subcellular location">
    <subcellularLocation>
        <location evidence="1">Cell inner membrane</location>
        <topology evidence="1">Multi-pass membrane protein</topology>
    </subcellularLocation>
</comment>
<evidence type="ECO:0000256" key="7">
    <source>
        <dbReference type="SAM" id="Phobius"/>
    </source>
</evidence>
<dbReference type="PANTHER" id="PTHR30482">
    <property type="entry name" value="HIGH-AFFINITY BRANCHED-CHAIN AMINO ACID TRANSPORT SYSTEM PERMEASE"/>
    <property type="match status" value="1"/>
</dbReference>
<evidence type="ECO:0000256" key="2">
    <source>
        <dbReference type="ARBA" id="ARBA00022475"/>
    </source>
</evidence>
<evidence type="ECO:0000313" key="9">
    <source>
        <dbReference type="Proteomes" id="UP000285310"/>
    </source>
</evidence>
<dbReference type="RefSeq" id="WP_123657134.1">
    <property type="nucleotide sequence ID" value="NZ_AYKG01000005.1"/>
</dbReference>
<accession>A0A423Q0B7</accession>
<proteinExistence type="predicted"/>
<dbReference type="GO" id="GO:0005886">
    <property type="term" value="C:plasma membrane"/>
    <property type="evidence" value="ECO:0007669"/>
    <property type="project" value="UniProtKB-SubCell"/>
</dbReference>
<feature type="compositionally biased region" description="Polar residues" evidence="6">
    <location>
        <begin position="367"/>
        <end position="379"/>
    </location>
</feature>
<dbReference type="PANTHER" id="PTHR30482:SF10">
    <property type="entry name" value="HIGH-AFFINITY BRANCHED-CHAIN AMINO ACID TRANSPORT PROTEIN BRAE"/>
    <property type="match status" value="1"/>
</dbReference>
<keyword evidence="9" id="KW-1185">Reference proteome</keyword>
<gene>
    <name evidence="8" type="ORF">SAJA_02880</name>
</gene>
<feature type="compositionally biased region" description="Low complexity" evidence="6">
    <location>
        <begin position="334"/>
        <end position="362"/>
    </location>
</feature>
<dbReference type="CDD" id="cd06581">
    <property type="entry name" value="TM_PBP1_LivM_like"/>
    <property type="match status" value="1"/>
</dbReference>
<evidence type="ECO:0000256" key="4">
    <source>
        <dbReference type="ARBA" id="ARBA00022989"/>
    </source>
</evidence>
<feature type="transmembrane region" description="Helical" evidence="7">
    <location>
        <begin position="287"/>
        <end position="312"/>
    </location>
</feature>